<gene>
    <name evidence="1" type="ORF">DVH02_00255</name>
</gene>
<dbReference type="AlphaFoldDB" id="A0A370BIH7"/>
<evidence type="ECO:0000313" key="2">
    <source>
        <dbReference type="Proteomes" id="UP000253741"/>
    </source>
</evidence>
<evidence type="ECO:0000313" key="1">
    <source>
        <dbReference type="EMBL" id="RDG40129.1"/>
    </source>
</evidence>
<name>A0A370BIH7_9ACTN</name>
<keyword evidence="2" id="KW-1185">Reference proteome</keyword>
<organism evidence="1 2">
    <name type="scientific">Streptomyces corynorhini</name>
    <dbReference type="NCBI Taxonomy" id="2282652"/>
    <lineage>
        <taxon>Bacteria</taxon>
        <taxon>Bacillati</taxon>
        <taxon>Actinomycetota</taxon>
        <taxon>Actinomycetes</taxon>
        <taxon>Kitasatosporales</taxon>
        <taxon>Streptomycetaceae</taxon>
        <taxon>Streptomyces</taxon>
    </lineage>
</organism>
<protein>
    <recommendedName>
        <fullName evidence="3">DUF1795 domain-containing protein</fullName>
    </recommendedName>
</protein>
<accession>A0A370BIH7</accession>
<dbReference type="Proteomes" id="UP000253741">
    <property type="component" value="Unassembled WGS sequence"/>
</dbReference>
<sequence length="141" mass="14756">MINGRPEPRARAVAYRQLVGTEDGTPAVFEFLTAHGTRDATALVNRLRAAVDDCADGFTARGGDDGPSTYRSVERLRAADVGDDTLTYQVTGDFAGAPVLLVFQVLRVGGTVATFYTAGLEDATTPEPPAALLAAQAAKLS</sequence>
<dbReference type="EMBL" id="QQNA01000001">
    <property type="protein sequence ID" value="RDG40129.1"/>
    <property type="molecule type" value="Genomic_DNA"/>
</dbReference>
<reference evidence="1 2" key="1">
    <citation type="submission" date="2018-07" db="EMBL/GenBank/DDBJ databases">
        <title>Streptomyces species from bats.</title>
        <authorList>
            <person name="Dunlap C."/>
        </authorList>
    </citation>
    <scope>NUCLEOTIDE SEQUENCE [LARGE SCALE GENOMIC DNA]</scope>
    <source>
        <strain evidence="1 2">AC230</strain>
    </source>
</reference>
<proteinExistence type="predicted"/>
<evidence type="ECO:0008006" key="3">
    <source>
        <dbReference type="Google" id="ProtNLM"/>
    </source>
</evidence>
<comment type="caution">
    <text evidence="1">The sequence shown here is derived from an EMBL/GenBank/DDBJ whole genome shotgun (WGS) entry which is preliminary data.</text>
</comment>